<proteinExistence type="predicted"/>
<dbReference type="EMBL" id="MFKE01000014">
    <property type="protein sequence ID" value="OGG35504.1"/>
    <property type="molecule type" value="Genomic_DNA"/>
</dbReference>
<organism evidence="1 2">
    <name type="scientific">Candidatus Gottesmanbacteria bacterium RIFOXYB1_FULL_47_11</name>
    <dbReference type="NCBI Taxonomy" id="1798401"/>
    <lineage>
        <taxon>Bacteria</taxon>
        <taxon>Candidatus Gottesmaniibacteriota</taxon>
    </lineage>
</organism>
<evidence type="ECO:0000313" key="2">
    <source>
        <dbReference type="Proteomes" id="UP000176186"/>
    </source>
</evidence>
<gene>
    <name evidence="1" type="ORF">A2363_05260</name>
</gene>
<sequence>MTRVEYHGQFQPDINLVAQYRALGMSAADLRRAHHPDIADQLSHATGVLIDHNLMAEADRRAEEIRREKKAQTQNLPDNSSIKPLQQDFFSLIHDDRRPSSPQVSDDGGRLEKTIDRWHQAFNGRGLGYDRKREKLLQPDVSHDWRQFLKEIGYTQKNRTERMRKKTEDAIQRLYDAGVMQMLYNKMTPAEQQNMIKILEEFDQDHRQPWRAWESSDGITIYPSEISMKKDRG</sequence>
<name>A0A1F6BEZ9_9BACT</name>
<evidence type="ECO:0000313" key="1">
    <source>
        <dbReference type="EMBL" id="OGG35504.1"/>
    </source>
</evidence>
<dbReference type="AlphaFoldDB" id="A0A1F6BEZ9"/>
<accession>A0A1F6BEZ9</accession>
<dbReference type="STRING" id="1798401.A2363_05260"/>
<reference evidence="1 2" key="1">
    <citation type="journal article" date="2016" name="Nat. Commun.">
        <title>Thousands of microbial genomes shed light on interconnected biogeochemical processes in an aquifer system.</title>
        <authorList>
            <person name="Anantharaman K."/>
            <person name="Brown C.T."/>
            <person name="Hug L.A."/>
            <person name="Sharon I."/>
            <person name="Castelle C.J."/>
            <person name="Probst A.J."/>
            <person name="Thomas B.C."/>
            <person name="Singh A."/>
            <person name="Wilkins M.J."/>
            <person name="Karaoz U."/>
            <person name="Brodie E.L."/>
            <person name="Williams K.H."/>
            <person name="Hubbard S.S."/>
            <person name="Banfield J.F."/>
        </authorList>
    </citation>
    <scope>NUCLEOTIDE SEQUENCE [LARGE SCALE GENOMIC DNA]</scope>
</reference>
<dbReference type="Proteomes" id="UP000176186">
    <property type="component" value="Unassembled WGS sequence"/>
</dbReference>
<protein>
    <submittedName>
        <fullName evidence="1">Uncharacterized protein</fullName>
    </submittedName>
</protein>
<comment type="caution">
    <text evidence="1">The sequence shown here is derived from an EMBL/GenBank/DDBJ whole genome shotgun (WGS) entry which is preliminary data.</text>
</comment>